<evidence type="ECO:0000259" key="8">
    <source>
        <dbReference type="PROSITE" id="PS50928"/>
    </source>
</evidence>
<evidence type="ECO:0000256" key="6">
    <source>
        <dbReference type="ARBA" id="ARBA00023136"/>
    </source>
</evidence>
<dbReference type="Proteomes" id="UP001158045">
    <property type="component" value="Unassembled WGS sequence"/>
</dbReference>
<organism evidence="9 10">
    <name type="scientific">Fusibacter bizertensis</name>
    <dbReference type="NCBI Taxonomy" id="1488331"/>
    <lineage>
        <taxon>Bacteria</taxon>
        <taxon>Bacillati</taxon>
        <taxon>Bacillota</taxon>
        <taxon>Clostridia</taxon>
        <taxon>Eubacteriales</taxon>
        <taxon>Eubacteriales Family XII. Incertae Sedis</taxon>
        <taxon>Fusibacter</taxon>
    </lineage>
</organism>
<evidence type="ECO:0000256" key="4">
    <source>
        <dbReference type="ARBA" id="ARBA00022692"/>
    </source>
</evidence>
<gene>
    <name evidence="9" type="ORF">QE109_02555</name>
</gene>
<sequence length="315" mass="34745">MMKRKTLMAIGKRVLVNLLILMAILSLVIAVTGIPMDFGVSYYDGESMISLTVKDALESIKSNFKLILSGDAFKVMIKSETTLQVLIIAAKRSFIVLFFGTLLALVIGVLKGIIDSRKKNKAGTLKLLQSLIPLSLPDILVITLIQLGAMYLFKNDIPFLGFGIIPFFGDDTLAHAIFPILSIAILPAAYLSRTVANVIEEGLSKPYILTARGKGCSMFQIIKTHLSKQIAFGVLSVLPTVMGIMFSSLVIVEMFFQYRGIGYHLIYFYTTTLVPQYEAGVAFSVFIVSLALVYYVIFMALNMLKDVVMPRIKAD</sequence>
<dbReference type="SUPFAM" id="SSF161098">
    <property type="entry name" value="MetI-like"/>
    <property type="match status" value="1"/>
</dbReference>
<accession>A0ABT6N9B7</accession>
<evidence type="ECO:0000256" key="7">
    <source>
        <dbReference type="RuleBase" id="RU363032"/>
    </source>
</evidence>
<keyword evidence="4 7" id="KW-0812">Transmembrane</keyword>
<evidence type="ECO:0000256" key="3">
    <source>
        <dbReference type="ARBA" id="ARBA00022475"/>
    </source>
</evidence>
<protein>
    <submittedName>
        <fullName evidence="9">ABC transporter permease subunit</fullName>
    </submittedName>
</protein>
<dbReference type="PANTHER" id="PTHR30465">
    <property type="entry name" value="INNER MEMBRANE ABC TRANSPORTER"/>
    <property type="match status" value="1"/>
</dbReference>
<evidence type="ECO:0000256" key="1">
    <source>
        <dbReference type="ARBA" id="ARBA00004651"/>
    </source>
</evidence>
<dbReference type="CDD" id="cd06261">
    <property type="entry name" value="TM_PBP2"/>
    <property type="match status" value="1"/>
</dbReference>
<keyword evidence="3" id="KW-1003">Cell membrane</keyword>
<feature type="transmembrane region" description="Helical" evidence="7">
    <location>
        <begin position="131"/>
        <end position="153"/>
    </location>
</feature>
<keyword evidence="10" id="KW-1185">Reference proteome</keyword>
<evidence type="ECO:0000313" key="10">
    <source>
        <dbReference type="Proteomes" id="UP001158045"/>
    </source>
</evidence>
<evidence type="ECO:0000313" key="9">
    <source>
        <dbReference type="EMBL" id="MDH8677009.1"/>
    </source>
</evidence>
<feature type="transmembrane region" description="Helical" evidence="7">
    <location>
        <begin position="276"/>
        <end position="301"/>
    </location>
</feature>
<name>A0ABT6N9B7_9FIRM</name>
<feature type="transmembrane region" description="Helical" evidence="7">
    <location>
        <begin position="230"/>
        <end position="256"/>
    </location>
</feature>
<feature type="transmembrane region" description="Helical" evidence="7">
    <location>
        <begin position="173"/>
        <end position="191"/>
    </location>
</feature>
<comment type="similarity">
    <text evidence="7">Belongs to the binding-protein-dependent transport system permease family.</text>
</comment>
<keyword evidence="5 7" id="KW-1133">Transmembrane helix</keyword>
<dbReference type="RefSeq" id="WP_281092808.1">
    <property type="nucleotide sequence ID" value="NZ_JARYZI010000001.1"/>
</dbReference>
<evidence type="ECO:0000256" key="5">
    <source>
        <dbReference type="ARBA" id="ARBA00022989"/>
    </source>
</evidence>
<dbReference type="InterPro" id="IPR035906">
    <property type="entry name" value="MetI-like_sf"/>
</dbReference>
<comment type="caution">
    <text evidence="9">The sequence shown here is derived from an EMBL/GenBank/DDBJ whole genome shotgun (WGS) entry which is preliminary data.</text>
</comment>
<keyword evidence="6 7" id="KW-0472">Membrane</keyword>
<comment type="subcellular location">
    <subcellularLocation>
        <location evidence="1 7">Cell membrane</location>
        <topology evidence="1 7">Multi-pass membrane protein</topology>
    </subcellularLocation>
</comment>
<reference evidence="9 10" key="1">
    <citation type="submission" date="2023-04" db="EMBL/GenBank/DDBJ databases">
        <title>Fusibacter bizertensis strain WBS, isolated from littoral bottom sediments of the Arctic seas - biochemical and genomic analysis.</title>
        <authorList>
            <person name="Brioukhanov A.L."/>
        </authorList>
    </citation>
    <scope>NUCLEOTIDE SEQUENCE [LARGE SCALE GENOMIC DNA]</scope>
    <source>
        <strain evidence="9 10">WBS</strain>
    </source>
</reference>
<dbReference type="EMBL" id="JARYZI010000001">
    <property type="protein sequence ID" value="MDH8677009.1"/>
    <property type="molecule type" value="Genomic_DNA"/>
</dbReference>
<evidence type="ECO:0000256" key="2">
    <source>
        <dbReference type="ARBA" id="ARBA00022448"/>
    </source>
</evidence>
<feature type="transmembrane region" description="Helical" evidence="7">
    <location>
        <begin position="85"/>
        <end position="110"/>
    </location>
</feature>
<proteinExistence type="inferred from homology"/>
<dbReference type="InterPro" id="IPR000515">
    <property type="entry name" value="MetI-like"/>
</dbReference>
<dbReference type="Pfam" id="PF00528">
    <property type="entry name" value="BPD_transp_1"/>
    <property type="match status" value="1"/>
</dbReference>
<dbReference type="PROSITE" id="PS50928">
    <property type="entry name" value="ABC_TM1"/>
    <property type="match status" value="1"/>
</dbReference>
<feature type="domain" description="ABC transmembrane type-1" evidence="8">
    <location>
        <begin position="90"/>
        <end position="298"/>
    </location>
</feature>
<dbReference type="PANTHER" id="PTHR30465:SF0">
    <property type="entry name" value="OLIGOPEPTIDE TRANSPORT SYSTEM PERMEASE PROTEIN APPB"/>
    <property type="match status" value="1"/>
</dbReference>
<dbReference type="Gene3D" id="1.10.3720.10">
    <property type="entry name" value="MetI-like"/>
    <property type="match status" value="1"/>
</dbReference>
<keyword evidence="2 7" id="KW-0813">Transport</keyword>